<dbReference type="EMBL" id="UINC01016080">
    <property type="protein sequence ID" value="SVA67248.1"/>
    <property type="molecule type" value="Genomic_DNA"/>
</dbReference>
<dbReference type="InterPro" id="IPR027417">
    <property type="entry name" value="P-loop_NTPase"/>
</dbReference>
<sequence>MILGLLSNSNISKSGEIFFEEVDLLKESNANIKKIRGNKISMIFQEPVSSLNPFFTVRKQM</sequence>
<dbReference type="PANTHER" id="PTHR43297:SF14">
    <property type="entry name" value="ATPASE AAA-TYPE CORE DOMAIN-CONTAINING PROTEIN"/>
    <property type="match status" value="1"/>
</dbReference>
<evidence type="ECO:0000256" key="2">
    <source>
        <dbReference type="ARBA" id="ARBA00022448"/>
    </source>
</evidence>
<evidence type="ECO:0000256" key="4">
    <source>
        <dbReference type="ARBA" id="ARBA00022519"/>
    </source>
</evidence>
<evidence type="ECO:0000256" key="6">
    <source>
        <dbReference type="ARBA" id="ARBA00023136"/>
    </source>
</evidence>
<comment type="subcellular location">
    <subcellularLocation>
        <location evidence="1">Membrane</location>
    </subcellularLocation>
</comment>
<proteinExistence type="predicted"/>
<keyword evidence="4" id="KW-0997">Cell inner membrane</keyword>
<organism evidence="7">
    <name type="scientific">marine metagenome</name>
    <dbReference type="NCBI Taxonomy" id="408172"/>
    <lineage>
        <taxon>unclassified sequences</taxon>
        <taxon>metagenomes</taxon>
        <taxon>ecological metagenomes</taxon>
    </lineage>
</organism>
<dbReference type="AlphaFoldDB" id="A0A381XR99"/>
<dbReference type="GO" id="GO:0016020">
    <property type="term" value="C:membrane"/>
    <property type="evidence" value="ECO:0007669"/>
    <property type="project" value="UniProtKB-SubCell"/>
</dbReference>
<evidence type="ECO:0000313" key="7">
    <source>
        <dbReference type="EMBL" id="SVA67248.1"/>
    </source>
</evidence>
<keyword evidence="5" id="KW-1278">Translocase</keyword>
<keyword evidence="6" id="KW-0472">Membrane</keyword>
<evidence type="ECO:0000256" key="5">
    <source>
        <dbReference type="ARBA" id="ARBA00022967"/>
    </source>
</evidence>
<evidence type="ECO:0008006" key="8">
    <source>
        <dbReference type="Google" id="ProtNLM"/>
    </source>
</evidence>
<protein>
    <recommendedName>
        <fullName evidence="8">ABC transporter domain-containing protein</fullName>
    </recommendedName>
</protein>
<reference evidence="7" key="1">
    <citation type="submission" date="2018-05" db="EMBL/GenBank/DDBJ databases">
        <authorList>
            <person name="Lanie J.A."/>
            <person name="Ng W.-L."/>
            <person name="Kazmierczak K.M."/>
            <person name="Andrzejewski T.M."/>
            <person name="Davidsen T.M."/>
            <person name="Wayne K.J."/>
            <person name="Tettelin H."/>
            <person name="Glass J.I."/>
            <person name="Rusch D."/>
            <person name="Podicherti R."/>
            <person name="Tsui H.-C.T."/>
            <person name="Winkler M.E."/>
        </authorList>
    </citation>
    <scope>NUCLEOTIDE SEQUENCE</scope>
</reference>
<evidence type="ECO:0000256" key="1">
    <source>
        <dbReference type="ARBA" id="ARBA00004370"/>
    </source>
</evidence>
<dbReference type="SUPFAM" id="SSF52540">
    <property type="entry name" value="P-loop containing nucleoside triphosphate hydrolases"/>
    <property type="match status" value="1"/>
</dbReference>
<evidence type="ECO:0000256" key="3">
    <source>
        <dbReference type="ARBA" id="ARBA00022475"/>
    </source>
</evidence>
<gene>
    <name evidence="7" type="ORF">METZ01_LOCUS120102</name>
</gene>
<keyword evidence="3" id="KW-1003">Cell membrane</keyword>
<dbReference type="Gene3D" id="3.40.50.300">
    <property type="entry name" value="P-loop containing nucleotide triphosphate hydrolases"/>
    <property type="match status" value="1"/>
</dbReference>
<keyword evidence="2" id="KW-0813">Transport</keyword>
<dbReference type="PANTHER" id="PTHR43297">
    <property type="entry name" value="OLIGOPEPTIDE TRANSPORT ATP-BINDING PROTEIN APPD"/>
    <property type="match status" value="1"/>
</dbReference>
<name>A0A381XR99_9ZZZZ</name>
<dbReference type="InterPro" id="IPR050388">
    <property type="entry name" value="ABC_Ni/Peptide_Import"/>
</dbReference>
<accession>A0A381XR99</accession>